<reference evidence="1" key="2">
    <citation type="journal article" date="2015" name="Data Brief">
        <title>Shoot transcriptome of the giant reed, Arundo donax.</title>
        <authorList>
            <person name="Barrero R.A."/>
            <person name="Guerrero F.D."/>
            <person name="Moolhuijzen P."/>
            <person name="Goolsby J.A."/>
            <person name="Tidwell J."/>
            <person name="Bellgard S.E."/>
            <person name="Bellgard M.I."/>
        </authorList>
    </citation>
    <scope>NUCLEOTIDE SEQUENCE</scope>
    <source>
        <tissue evidence="1">Shoot tissue taken approximately 20 cm above the soil surface</tissue>
    </source>
</reference>
<accession>A0A0A9CJ93</accession>
<dbReference type="EMBL" id="GBRH01222294">
    <property type="protein sequence ID" value="JAD75601.1"/>
    <property type="molecule type" value="Transcribed_RNA"/>
</dbReference>
<dbReference type="AlphaFoldDB" id="A0A0A9CJ93"/>
<proteinExistence type="predicted"/>
<sequence length="95" mass="11060">MKIGPVMDINQNALYEILSMKYISSMSIVNISRNDFATFHTSISCHSISFSYTGFTVDEKLAWHSTIYPQYFKTYKMQRPQKKIIEITFSALTFI</sequence>
<name>A0A0A9CJ93_ARUDO</name>
<protein>
    <submittedName>
        <fullName evidence="1">Uncharacterized protein</fullName>
    </submittedName>
</protein>
<reference evidence="1" key="1">
    <citation type="submission" date="2014-09" db="EMBL/GenBank/DDBJ databases">
        <authorList>
            <person name="Magalhaes I.L.F."/>
            <person name="Oliveira U."/>
            <person name="Santos F.R."/>
            <person name="Vidigal T.H.D.A."/>
            <person name="Brescovit A.D."/>
            <person name="Santos A.J."/>
        </authorList>
    </citation>
    <scope>NUCLEOTIDE SEQUENCE</scope>
    <source>
        <tissue evidence="1">Shoot tissue taken approximately 20 cm above the soil surface</tissue>
    </source>
</reference>
<evidence type="ECO:0000313" key="1">
    <source>
        <dbReference type="EMBL" id="JAD75601.1"/>
    </source>
</evidence>
<organism evidence="1">
    <name type="scientific">Arundo donax</name>
    <name type="common">Giant reed</name>
    <name type="synonym">Donax arundinaceus</name>
    <dbReference type="NCBI Taxonomy" id="35708"/>
    <lineage>
        <taxon>Eukaryota</taxon>
        <taxon>Viridiplantae</taxon>
        <taxon>Streptophyta</taxon>
        <taxon>Embryophyta</taxon>
        <taxon>Tracheophyta</taxon>
        <taxon>Spermatophyta</taxon>
        <taxon>Magnoliopsida</taxon>
        <taxon>Liliopsida</taxon>
        <taxon>Poales</taxon>
        <taxon>Poaceae</taxon>
        <taxon>PACMAD clade</taxon>
        <taxon>Arundinoideae</taxon>
        <taxon>Arundineae</taxon>
        <taxon>Arundo</taxon>
    </lineage>
</organism>